<organism evidence="1 2">
    <name type="scientific">Gordonia phage GMA6</name>
    <dbReference type="NCBI Taxonomy" id="1647285"/>
    <lineage>
        <taxon>Viruses</taxon>
        <taxon>Duplodnaviria</taxon>
        <taxon>Heunggongvirae</taxon>
        <taxon>Uroviricota</taxon>
        <taxon>Caudoviricetes</taxon>
        <taxon>Bendigovirus</taxon>
        <taxon>Bendigovirus GMA6</taxon>
    </lineage>
</organism>
<protein>
    <submittedName>
        <fullName evidence="1">Uncharacterized protein</fullName>
    </submittedName>
</protein>
<dbReference type="GeneID" id="28801085"/>
<dbReference type="OrthoDB" id="21336at10239"/>
<dbReference type="SUPFAM" id="SSF54060">
    <property type="entry name" value="His-Me finger endonucleases"/>
    <property type="match status" value="1"/>
</dbReference>
<dbReference type="RefSeq" id="YP_009273517.1">
    <property type="nucleotide sequence ID" value="NC_030906.1"/>
</dbReference>
<dbReference type="InterPro" id="IPR044930">
    <property type="entry name" value="Homing_endonuclease_His-Me"/>
</dbReference>
<dbReference type="GO" id="GO:0004519">
    <property type="term" value="F:endonuclease activity"/>
    <property type="evidence" value="ECO:0007669"/>
    <property type="project" value="InterPro"/>
</dbReference>
<dbReference type="Gene3D" id="3.90.75.10">
    <property type="entry name" value="Homing Intron 3 (I-ppo) Encoded Endonuclease, Chain A"/>
    <property type="match status" value="1"/>
</dbReference>
<dbReference type="KEGG" id="vg:28801085"/>
<keyword evidence="2" id="KW-1185">Reference proteome</keyword>
<name>A0A0K0NKR7_9CAUD</name>
<reference evidence="1 2" key="1">
    <citation type="journal article" date="2015" name="PLoS ONE">
        <title>Lysis to Kill: Evaluation of the Lytic Abilities, and Genomics of Nine Bacteriophages Infective for Gordonia spp. and Their Potential Use in Activated Sludge Foam Biocontrol.</title>
        <authorList>
            <person name="Dyson Z.A."/>
            <person name="Tucci J."/>
            <person name="Seviour R.J."/>
            <person name="Petrovski S."/>
        </authorList>
    </citation>
    <scope>NUCLEOTIDE SEQUENCE [LARGE SCALE GENOMIC DNA]</scope>
</reference>
<accession>A0A0K0NKR7</accession>
<dbReference type="Proteomes" id="UP000203886">
    <property type="component" value="Segment"/>
</dbReference>
<dbReference type="EMBL" id="KR063280">
    <property type="protein sequence ID" value="AKL88316.1"/>
    <property type="molecule type" value="Genomic_DNA"/>
</dbReference>
<dbReference type="InterPro" id="IPR044925">
    <property type="entry name" value="His-Me_finger_sf"/>
</dbReference>
<evidence type="ECO:0000313" key="1">
    <source>
        <dbReference type="EMBL" id="AKL88316.1"/>
    </source>
</evidence>
<proteinExistence type="predicted"/>
<sequence>MVLMSKTRGKQIKPTKLQAVIQAGLPKDECWLYPGALDKDGYAYAYDQTTGKSGRGARIAYRLTFGDVPDDMVVDHVSARNCVSRACVNPYHLEAVSQATNVQRSKSSTKRSCKHGHVYTKANTYYTKEGWRQCRVCQRRRSKRREP</sequence>
<evidence type="ECO:0000313" key="2">
    <source>
        <dbReference type="Proteomes" id="UP000203886"/>
    </source>
</evidence>
<gene>
    <name evidence="1" type="ORF">GMA6_35</name>
</gene>